<sequence length="415" mass="45416">MATELCLVSRMRTLGIVVAVVVVLGALLWWWASRATQRDVDKNLISWWGTRNGWRYTTGTDGLLDRFGGTPFSDGTSHDVQDLLSGNTIAGRPGLLMQFSWYYTPDLPQSSSTGSSGLRSGICAAAVVELPSALPALTVRRSARGDVARGHDIDLESGQFNERFRVTGEDRKFAYDVVNPRVMELLLDDPEPPHFGIDGATLVVWRDGKVTEPPQLGALADFAGRLLELIPAFALEGGGPGDGPISTMPPELLGESPAGAIAFLQKLDHRGHHIERYEHVAALWRQRRWAVCVKIDVPALWPECMTVPKALAPPGTIPRFDDEYLTGDPAYDALFATGTARPDFAKAVLTPSVTAFLTNDKRAHQAHFIFQSAHQGQVNVMAYGRLTDQSLADTLTDLACDLYEHLSPEALAFRR</sequence>
<comment type="caution">
    <text evidence="2">The sequence shown here is derived from an EMBL/GenBank/DDBJ whole genome shotgun (WGS) entry which is preliminary data.</text>
</comment>
<accession>A0ABN2EJL3</accession>
<keyword evidence="3" id="KW-1185">Reference proteome</keyword>
<evidence type="ECO:0000313" key="2">
    <source>
        <dbReference type="EMBL" id="GAA1609245.1"/>
    </source>
</evidence>
<dbReference type="Proteomes" id="UP001500190">
    <property type="component" value="Unassembled WGS sequence"/>
</dbReference>
<name>A0ABN2EJL3_9ACTN</name>
<organism evidence="2 3">
    <name type="scientific">Kribbella karoonensis</name>
    <dbReference type="NCBI Taxonomy" id="324851"/>
    <lineage>
        <taxon>Bacteria</taxon>
        <taxon>Bacillati</taxon>
        <taxon>Actinomycetota</taxon>
        <taxon>Actinomycetes</taxon>
        <taxon>Propionibacteriales</taxon>
        <taxon>Kribbellaceae</taxon>
        <taxon>Kribbella</taxon>
    </lineage>
</organism>
<keyword evidence="1" id="KW-0812">Transmembrane</keyword>
<feature type="transmembrane region" description="Helical" evidence="1">
    <location>
        <begin position="12"/>
        <end position="32"/>
    </location>
</feature>
<evidence type="ECO:0000256" key="1">
    <source>
        <dbReference type="SAM" id="Phobius"/>
    </source>
</evidence>
<evidence type="ECO:0008006" key="4">
    <source>
        <dbReference type="Google" id="ProtNLM"/>
    </source>
</evidence>
<protein>
    <recommendedName>
        <fullName evidence="4">DUF3137 domain-containing protein</fullName>
    </recommendedName>
</protein>
<gene>
    <name evidence="2" type="ORF">GCM10009742_69740</name>
</gene>
<evidence type="ECO:0000313" key="3">
    <source>
        <dbReference type="Proteomes" id="UP001500190"/>
    </source>
</evidence>
<keyword evidence="1" id="KW-0472">Membrane</keyword>
<keyword evidence="1" id="KW-1133">Transmembrane helix</keyword>
<reference evidence="2 3" key="1">
    <citation type="journal article" date="2019" name="Int. J. Syst. Evol. Microbiol.">
        <title>The Global Catalogue of Microorganisms (GCM) 10K type strain sequencing project: providing services to taxonomists for standard genome sequencing and annotation.</title>
        <authorList>
            <consortium name="The Broad Institute Genomics Platform"/>
            <consortium name="The Broad Institute Genome Sequencing Center for Infectious Disease"/>
            <person name="Wu L."/>
            <person name="Ma J."/>
        </authorList>
    </citation>
    <scope>NUCLEOTIDE SEQUENCE [LARGE SCALE GENOMIC DNA]</scope>
    <source>
        <strain evidence="2 3">JCM 14304</strain>
    </source>
</reference>
<dbReference type="EMBL" id="BAAAND010000012">
    <property type="protein sequence ID" value="GAA1609245.1"/>
    <property type="molecule type" value="Genomic_DNA"/>
</dbReference>
<proteinExistence type="predicted"/>